<dbReference type="EMBL" id="ML002213">
    <property type="protein sequence ID" value="RKP40335.1"/>
    <property type="molecule type" value="Genomic_DNA"/>
</dbReference>
<keyword evidence="2" id="KW-0805">Transcription regulation</keyword>
<evidence type="ECO:0000259" key="5">
    <source>
        <dbReference type="Pfam" id="PF04153"/>
    </source>
</evidence>
<dbReference type="GO" id="GO:0030015">
    <property type="term" value="C:CCR4-NOT core complex"/>
    <property type="evidence" value="ECO:0007669"/>
    <property type="project" value="InterPro"/>
</dbReference>
<reference evidence="7" key="1">
    <citation type="journal article" date="2018" name="Nat. Microbiol.">
        <title>Leveraging single-cell genomics to expand the fungal tree of life.</title>
        <authorList>
            <person name="Ahrendt S.R."/>
            <person name="Quandt C.A."/>
            <person name="Ciobanu D."/>
            <person name="Clum A."/>
            <person name="Salamov A."/>
            <person name="Andreopoulos B."/>
            <person name="Cheng J.F."/>
            <person name="Woyke T."/>
            <person name="Pelin A."/>
            <person name="Henrissat B."/>
            <person name="Reynolds N.K."/>
            <person name="Benny G.L."/>
            <person name="Smith M.E."/>
            <person name="James T.Y."/>
            <person name="Grigoriev I.V."/>
        </authorList>
    </citation>
    <scope>NUCLEOTIDE SEQUENCE [LARGE SCALE GENOMIC DNA]</scope>
    <source>
        <strain evidence="7">RSA 468</strain>
    </source>
</reference>
<dbReference type="InterPro" id="IPR007282">
    <property type="entry name" value="NOT2/3/5_C"/>
</dbReference>
<protein>
    <recommendedName>
        <fullName evidence="5">NOT2/NOT3/NOT5 C-terminal domain-containing protein</fullName>
    </recommendedName>
</protein>
<keyword evidence="3" id="KW-0804">Transcription</keyword>
<proteinExistence type="inferred from homology"/>
<organism evidence="6 7">
    <name type="scientific">Dimargaris cristalligena</name>
    <dbReference type="NCBI Taxonomy" id="215637"/>
    <lineage>
        <taxon>Eukaryota</taxon>
        <taxon>Fungi</taxon>
        <taxon>Fungi incertae sedis</taxon>
        <taxon>Zoopagomycota</taxon>
        <taxon>Kickxellomycotina</taxon>
        <taxon>Dimargaritomycetes</taxon>
        <taxon>Dimargaritales</taxon>
        <taxon>Dimargaritaceae</taxon>
        <taxon>Dimargaris</taxon>
    </lineage>
</organism>
<name>A0A4Q0A2J5_9FUNG</name>
<sequence>MDHPRAAAVVSPVGSPSDAAGRASLENQYGLLGLLDTLKTSNPDKSALAFGYDVSKFGLNLSSPGLLYATFTTPWIDQSQANLSHIKPEFTLPACYQVRPRRPAVERMDHFLDETLFYIFYTMPRDELQETAALELYKRNWRYHKDLKLWLTKDPEANGGNGGTMPIGSNSAKGGGGEHGVYIFFDPSTWQKVYKEFVLMYDVLEDRHAFLGGAAGSGPNPTPSGG</sequence>
<evidence type="ECO:0000256" key="4">
    <source>
        <dbReference type="SAM" id="MobiDB-lite"/>
    </source>
</evidence>
<evidence type="ECO:0000313" key="6">
    <source>
        <dbReference type="EMBL" id="RKP40335.1"/>
    </source>
</evidence>
<dbReference type="Gene3D" id="2.30.30.1020">
    <property type="entry name" value="CCR4-NOT complex subunit 2/3/5, C-terminal domain"/>
    <property type="match status" value="1"/>
</dbReference>
<evidence type="ECO:0000313" key="7">
    <source>
        <dbReference type="Proteomes" id="UP000268162"/>
    </source>
</evidence>
<feature type="region of interest" description="Disordered" evidence="4">
    <location>
        <begin position="1"/>
        <end position="21"/>
    </location>
</feature>
<dbReference type="Pfam" id="PF04153">
    <property type="entry name" value="NOT2_3_5_C"/>
    <property type="match status" value="1"/>
</dbReference>
<evidence type="ECO:0000256" key="1">
    <source>
        <dbReference type="ARBA" id="ARBA00007682"/>
    </source>
</evidence>
<evidence type="ECO:0000256" key="3">
    <source>
        <dbReference type="ARBA" id="ARBA00023163"/>
    </source>
</evidence>
<feature type="domain" description="NOT2/NOT3/NOT5 C-terminal" evidence="5">
    <location>
        <begin position="68"/>
        <end position="204"/>
    </location>
</feature>
<dbReference type="GO" id="GO:0006355">
    <property type="term" value="P:regulation of DNA-templated transcription"/>
    <property type="evidence" value="ECO:0007669"/>
    <property type="project" value="InterPro"/>
</dbReference>
<dbReference type="GO" id="GO:0000289">
    <property type="term" value="P:nuclear-transcribed mRNA poly(A) tail shortening"/>
    <property type="evidence" value="ECO:0007669"/>
    <property type="project" value="UniProtKB-ARBA"/>
</dbReference>
<keyword evidence="7" id="KW-1185">Reference proteome</keyword>
<dbReference type="AlphaFoldDB" id="A0A4Q0A2J5"/>
<evidence type="ECO:0000256" key="2">
    <source>
        <dbReference type="ARBA" id="ARBA00023015"/>
    </source>
</evidence>
<dbReference type="InterPro" id="IPR038635">
    <property type="entry name" value="CCR4-NOT_su2/3/5_C_sf"/>
</dbReference>
<feature type="non-terminal residue" evidence="6">
    <location>
        <position position="226"/>
    </location>
</feature>
<dbReference type="Proteomes" id="UP000268162">
    <property type="component" value="Unassembled WGS sequence"/>
</dbReference>
<gene>
    <name evidence="6" type="ORF">BJ085DRAFT_18239</name>
</gene>
<dbReference type="PANTHER" id="PTHR23326">
    <property type="entry name" value="CCR4 NOT-RELATED"/>
    <property type="match status" value="1"/>
</dbReference>
<dbReference type="STRING" id="215637.A0A4Q0A2J5"/>
<accession>A0A4Q0A2J5</accession>
<dbReference type="InterPro" id="IPR040168">
    <property type="entry name" value="Not2/3/5"/>
</dbReference>
<comment type="similarity">
    <text evidence="1">Belongs to the CNOT2/3/5 family.</text>
</comment>